<organism evidence="2 3">
    <name type="scientific">Extibacter muris</name>
    <dbReference type="NCBI Taxonomy" id="1796622"/>
    <lineage>
        <taxon>Bacteria</taxon>
        <taxon>Bacillati</taxon>
        <taxon>Bacillota</taxon>
        <taxon>Clostridia</taxon>
        <taxon>Lachnospirales</taxon>
        <taxon>Lachnospiraceae</taxon>
        <taxon>Extibacter</taxon>
    </lineage>
</organism>
<dbReference type="RefSeq" id="WP_132277583.1">
    <property type="nucleotide sequence ID" value="NZ_JAOBST010000002.1"/>
</dbReference>
<dbReference type="Proteomes" id="UP000295710">
    <property type="component" value="Unassembled WGS sequence"/>
</dbReference>
<accession>A0A4R4FDH4</accession>
<keyword evidence="3" id="KW-1185">Reference proteome</keyword>
<comment type="caution">
    <text evidence="2">The sequence shown here is derived from an EMBL/GenBank/DDBJ whole genome shotgun (WGS) entry which is preliminary data.</text>
</comment>
<evidence type="ECO:0000313" key="3">
    <source>
        <dbReference type="Proteomes" id="UP000295710"/>
    </source>
</evidence>
<keyword evidence="1" id="KW-1133">Transmembrane helix</keyword>
<gene>
    <name evidence="2" type="ORF">E1963_09890</name>
</gene>
<feature type="transmembrane region" description="Helical" evidence="1">
    <location>
        <begin position="199"/>
        <end position="221"/>
    </location>
</feature>
<feature type="transmembrane region" description="Helical" evidence="1">
    <location>
        <begin position="167"/>
        <end position="187"/>
    </location>
</feature>
<dbReference type="Pfam" id="PF11449">
    <property type="entry name" value="ArsP_2"/>
    <property type="match status" value="2"/>
</dbReference>
<keyword evidence="1" id="KW-0812">Transmembrane</keyword>
<feature type="transmembrane region" description="Helical" evidence="1">
    <location>
        <begin position="228"/>
        <end position="250"/>
    </location>
</feature>
<evidence type="ECO:0000256" key="1">
    <source>
        <dbReference type="SAM" id="Phobius"/>
    </source>
</evidence>
<feature type="transmembrane region" description="Helical" evidence="1">
    <location>
        <begin position="41"/>
        <end position="61"/>
    </location>
</feature>
<dbReference type="InterPro" id="IPR021552">
    <property type="entry name" value="ArsP_2"/>
</dbReference>
<dbReference type="AlphaFoldDB" id="A0A4R4FDH4"/>
<dbReference type="EMBL" id="SMMX01000007">
    <property type="protein sequence ID" value="TDA21644.1"/>
    <property type="molecule type" value="Genomic_DNA"/>
</dbReference>
<feature type="transmembrane region" description="Helical" evidence="1">
    <location>
        <begin position="110"/>
        <end position="131"/>
    </location>
</feature>
<name>A0A4R4FDH4_9FIRM</name>
<sequence>MMLLKDVLLDTALDCLKMLPFLFAAFVLIEALEYYSSDFTARLLAGVGKAGPVVGAAAGCVPQCGFSVLASNLYAGGIISVGTLLSVFIATSDEAVLIILGNPGRGKDVLFLLLTKVIIAVIAGYVTDAFLSRRIAVQKKSGELCGGCGCEEEGGILRPALNHTVKIFIYLFIFTGLLNFCIEVFGIDELSKILLGNTIFQPAIAAVIGLIPNCAASVILTQLYLNGAISFASVIAGLCTGAGVGLVVLFKVNRHRGENLKILAVLTVVGILSGIVLELAGIFR</sequence>
<feature type="transmembrane region" description="Helical" evidence="1">
    <location>
        <begin position="7"/>
        <end position="29"/>
    </location>
</feature>
<feature type="transmembrane region" description="Helical" evidence="1">
    <location>
        <begin position="73"/>
        <end position="90"/>
    </location>
</feature>
<evidence type="ECO:0000313" key="2">
    <source>
        <dbReference type="EMBL" id="TDA21644.1"/>
    </source>
</evidence>
<proteinExistence type="predicted"/>
<evidence type="ECO:0008006" key="4">
    <source>
        <dbReference type="Google" id="ProtNLM"/>
    </source>
</evidence>
<feature type="transmembrane region" description="Helical" evidence="1">
    <location>
        <begin position="262"/>
        <end position="283"/>
    </location>
</feature>
<dbReference type="NCBIfam" id="NF037962">
    <property type="entry name" value="arsenic_eff"/>
    <property type="match status" value="1"/>
</dbReference>
<protein>
    <recommendedName>
        <fullName evidence="4">Arsenic efflux protein</fullName>
    </recommendedName>
</protein>
<reference evidence="2 3" key="1">
    <citation type="journal article" date="2016" name="Nat. Microbiol.">
        <title>The Mouse Intestinal Bacterial Collection (miBC) provides host-specific insight into cultured diversity and functional potential of the gut microbiota.</title>
        <authorList>
            <person name="Lagkouvardos I."/>
            <person name="Pukall R."/>
            <person name="Abt B."/>
            <person name="Foesel B.U."/>
            <person name="Meier-Kolthoff J.P."/>
            <person name="Kumar N."/>
            <person name="Bresciani A."/>
            <person name="Martinez I."/>
            <person name="Just S."/>
            <person name="Ziegler C."/>
            <person name="Brugiroux S."/>
            <person name="Garzetti D."/>
            <person name="Wenning M."/>
            <person name="Bui T.P."/>
            <person name="Wang J."/>
            <person name="Hugenholtz F."/>
            <person name="Plugge C.M."/>
            <person name="Peterson D.A."/>
            <person name="Hornef M.W."/>
            <person name="Baines J.F."/>
            <person name="Smidt H."/>
            <person name="Walter J."/>
            <person name="Kristiansen K."/>
            <person name="Nielsen H.B."/>
            <person name="Haller D."/>
            <person name="Overmann J."/>
            <person name="Stecher B."/>
            <person name="Clavel T."/>
        </authorList>
    </citation>
    <scope>NUCLEOTIDE SEQUENCE [LARGE SCALE GENOMIC DNA]</scope>
    <source>
        <strain evidence="2 3">DSM 28560</strain>
    </source>
</reference>
<keyword evidence="1" id="KW-0472">Membrane</keyword>